<dbReference type="Pfam" id="PF08240">
    <property type="entry name" value="ADH_N"/>
    <property type="match status" value="1"/>
</dbReference>
<dbReference type="InterPro" id="IPR011032">
    <property type="entry name" value="GroES-like_sf"/>
</dbReference>
<dbReference type="Proteomes" id="UP001238163">
    <property type="component" value="Unassembled WGS sequence"/>
</dbReference>
<dbReference type="Gene3D" id="3.90.180.10">
    <property type="entry name" value="Medium-chain alcohol dehydrogenases, catalytic domain"/>
    <property type="match status" value="1"/>
</dbReference>
<dbReference type="RefSeq" id="WP_307263869.1">
    <property type="nucleotide sequence ID" value="NZ_JAUSVL010000001.1"/>
</dbReference>
<feature type="domain" description="Alcohol dehydrogenase-like C-terminal" evidence="2">
    <location>
        <begin position="206"/>
        <end position="329"/>
    </location>
</feature>
<feature type="domain" description="Alcohol dehydrogenase-like N-terminal" evidence="3">
    <location>
        <begin position="28"/>
        <end position="124"/>
    </location>
</feature>
<gene>
    <name evidence="4" type="ORF">J3R75_003398</name>
</gene>
<evidence type="ECO:0000256" key="1">
    <source>
        <dbReference type="ARBA" id="ARBA00023002"/>
    </source>
</evidence>
<dbReference type="PANTHER" id="PTHR43401:SF2">
    <property type="entry name" value="L-THREONINE 3-DEHYDROGENASE"/>
    <property type="match status" value="1"/>
</dbReference>
<protein>
    <submittedName>
        <fullName evidence="4">Threonine dehydrogenase-like Zn-dependent dehydrogenase</fullName>
    </submittedName>
</protein>
<sequence>MKTTALRIYGKCDLRLETFELPPCGDDGIIAEVVSDSICMSSYKAAKQGADHKRVPNDCATNPTILGHEFSGRILEVGAKWADQFKPGDRFGIQPALMYKGSLDAPGYSFTTIGGDATYVRIPSCVMEMNCLLKYTGEAFFMASLSEPMSCLIGACHAHYHIPAGTYKHVMGIVEGGKCACLASAGPMGLGLIDYLIHGPRRPKLIVVTDIDDARLNRAASILTPADAKANGVELVYLNTKCPDAVEKLMAISGGTGYDDVFVLAPVAPLVEQGDAILGFGGCLDFFAGPTDPTFSAKMNFYNVHYAGTHIVGTSGGTTDDIREALDLMGKGKINPAMMITHVGGLTAAKDTTLNLPNIPGGKKLIYNHVDFPLTAIADFAELGKNNPVFAELAAACARNKDMWNLEAEKIVMEKMPKLSV</sequence>
<dbReference type="InterPro" id="IPR036291">
    <property type="entry name" value="NAD(P)-bd_dom_sf"/>
</dbReference>
<evidence type="ECO:0000313" key="4">
    <source>
        <dbReference type="EMBL" id="MDQ0291291.1"/>
    </source>
</evidence>
<dbReference type="AlphaFoldDB" id="A0AAE3VJ82"/>
<evidence type="ECO:0000259" key="2">
    <source>
        <dbReference type="Pfam" id="PF00107"/>
    </source>
</evidence>
<proteinExistence type="predicted"/>
<accession>A0AAE3VJ82</accession>
<dbReference type="Gene3D" id="3.40.50.720">
    <property type="entry name" value="NAD(P)-binding Rossmann-like Domain"/>
    <property type="match status" value="1"/>
</dbReference>
<dbReference type="InterPro" id="IPR013154">
    <property type="entry name" value="ADH-like_N"/>
</dbReference>
<dbReference type="CDD" id="cd08238">
    <property type="entry name" value="sorbose_phosphate_red"/>
    <property type="match status" value="1"/>
</dbReference>
<dbReference type="PANTHER" id="PTHR43401">
    <property type="entry name" value="L-THREONINE 3-DEHYDROGENASE"/>
    <property type="match status" value="1"/>
</dbReference>
<dbReference type="SUPFAM" id="SSF50129">
    <property type="entry name" value="GroES-like"/>
    <property type="match status" value="1"/>
</dbReference>
<dbReference type="SUPFAM" id="SSF51735">
    <property type="entry name" value="NAD(P)-binding Rossmann-fold domains"/>
    <property type="match status" value="1"/>
</dbReference>
<keyword evidence="5" id="KW-1185">Reference proteome</keyword>
<organism evidence="4 5">
    <name type="scientific">Oligosphaera ethanolica</name>
    <dbReference type="NCBI Taxonomy" id="760260"/>
    <lineage>
        <taxon>Bacteria</taxon>
        <taxon>Pseudomonadati</taxon>
        <taxon>Lentisphaerota</taxon>
        <taxon>Oligosphaeria</taxon>
        <taxon>Oligosphaerales</taxon>
        <taxon>Oligosphaeraceae</taxon>
        <taxon>Oligosphaera</taxon>
    </lineage>
</organism>
<comment type="caution">
    <text evidence="4">The sequence shown here is derived from an EMBL/GenBank/DDBJ whole genome shotgun (WGS) entry which is preliminary data.</text>
</comment>
<dbReference type="Pfam" id="PF00107">
    <property type="entry name" value="ADH_zinc_N"/>
    <property type="match status" value="1"/>
</dbReference>
<dbReference type="InterPro" id="IPR013149">
    <property type="entry name" value="ADH-like_C"/>
</dbReference>
<name>A0AAE3VJ82_9BACT</name>
<evidence type="ECO:0000313" key="5">
    <source>
        <dbReference type="Proteomes" id="UP001238163"/>
    </source>
</evidence>
<dbReference type="InterPro" id="IPR050129">
    <property type="entry name" value="Zn_alcohol_dh"/>
</dbReference>
<dbReference type="GO" id="GO:0016491">
    <property type="term" value="F:oxidoreductase activity"/>
    <property type="evidence" value="ECO:0007669"/>
    <property type="project" value="UniProtKB-KW"/>
</dbReference>
<dbReference type="EMBL" id="JAUSVL010000001">
    <property type="protein sequence ID" value="MDQ0291291.1"/>
    <property type="molecule type" value="Genomic_DNA"/>
</dbReference>
<keyword evidence="1" id="KW-0560">Oxidoreductase</keyword>
<reference evidence="4" key="1">
    <citation type="submission" date="2023-07" db="EMBL/GenBank/DDBJ databases">
        <title>Genomic Encyclopedia of Type Strains, Phase IV (KMG-IV): sequencing the most valuable type-strain genomes for metagenomic binning, comparative biology and taxonomic classification.</title>
        <authorList>
            <person name="Goeker M."/>
        </authorList>
    </citation>
    <scope>NUCLEOTIDE SEQUENCE</scope>
    <source>
        <strain evidence="4">DSM 24202</strain>
    </source>
</reference>
<evidence type="ECO:0000259" key="3">
    <source>
        <dbReference type="Pfam" id="PF08240"/>
    </source>
</evidence>